<keyword evidence="2 3" id="KW-0408">Iron</keyword>
<comment type="similarity">
    <text evidence="3">Belongs to the iron/ascorbate-dependent oxidoreductase family.</text>
</comment>
<dbReference type="FunFam" id="2.60.120.330:FF:000079">
    <property type="entry name" value="Protein SRG1"/>
    <property type="match status" value="1"/>
</dbReference>
<comment type="caution">
    <text evidence="6">The sequence shown here is derived from an EMBL/GenBank/DDBJ whole genome shotgun (WGS) entry which is preliminary data.</text>
</comment>
<dbReference type="InterPro" id="IPR044861">
    <property type="entry name" value="IPNS-like_FE2OG_OXY"/>
</dbReference>
<reference evidence="6" key="1">
    <citation type="submission" date="2020-06" db="EMBL/GenBank/DDBJ databases">
        <title>WGS assembly of Ceratodon purpureus strain R40.</title>
        <authorList>
            <person name="Carey S.B."/>
            <person name="Jenkins J."/>
            <person name="Shu S."/>
            <person name="Lovell J.T."/>
            <person name="Sreedasyam A."/>
            <person name="Maumus F."/>
            <person name="Tiley G.P."/>
            <person name="Fernandez-Pozo N."/>
            <person name="Barry K."/>
            <person name="Chen C."/>
            <person name="Wang M."/>
            <person name="Lipzen A."/>
            <person name="Daum C."/>
            <person name="Saski C.A."/>
            <person name="Payton A.C."/>
            <person name="Mcbreen J.C."/>
            <person name="Conrad R.E."/>
            <person name="Kollar L.M."/>
            <person name="Olsson S."/>
            <person name="Huttunen S."/>
            <person name="Landis J.B."/>
            <person name="Wickett N.J."/>
            <person name="Johnson M.G."/>
            <person name="Rensing S.A."/>
            <person name="Grimwood J."/>
            <person name="Schmutz J."/>
            <person name="Mcdaniel S.F."/>
        </authorList>
    </citation>
    <scope>NUCLEOTIDE SEQUENCE</scope>
    <source>
        <strain evidence="6">R40</strain>
    </source>
</reference>
<dbReference type="AlphaFoldDB" id="A0A8T0G3F7"/>
<evidence type="ECO:0000256" key="3">
    <source>
        <dbReference type="RuleBase" id="RU003682"/>
    </source>
</evidence>
<dbReference type="GO" id="GO:0046872">
    <property type="term" value="F:metal ion binding"/>
    <property type="evidence" value="ECO:0007669"/>
    <property type="project" value="UniProtKB-KW"/>
</dbReference>
<dbReference type="Pfam" id="PF03171">
    <property type="entry name" value="2OG-FeII_Oxy"/>
    <property type="match status" value="1"/>
</dbReference>
<name>A0A8T0G3F7_CERPU</name>
<keyword evidence="3" id="KW-0560">Oxidoreductase</keyword>
<feature type="region of interest" description="Disordered" evidence="4">
    <location>
        <begin position="1"/>
        <end position="20"/>
    </location>
</feature>
<dbReference type="InterPro" id="IPR005123">
    <property type="entry name" value="Oxoglu/Fe-dep_dioxygenase_dom"/>
</dbReference>
<dbReference type="GO" id="GO:0016491">
    <property type="term" value="F:oxidoreductase activity"/>
    <property type="evidence" value="ECO:0007669"/>
    <property type="project" value="UniProtKB-KW"/>
</dbReference>
<evidence type="ECO:0000256" key="2">
    <source>
        <dbReference type="ARBA" id="ARBA00023004"/>
    </source>
</evidence>
<feature type="domain" description="Fe2OG dioxygenase" evidence="5">
    <location>
        <begin position="219"/>
        <end position="320"/>
    </location>
</feature>
<dbReference type="Pfam" id="PF14226">
    <property type="entry name" value="DIOX_N"/>
    <property type="match status" value="1"/>
</dbReference>
<dbReference type="InterPro" id="IPR050231">
    <property type="entry name" value="Iron_ascorbate_oxido_reductase"/>
</dbReference>
<organism evidence="6 7">
    <name type="scientific">Ceratodon purpureus</name>
    <name type="common">Fire moss</name>
    <name type="synonym">Dicranum purpureum</name>
    <dbReference type="NCBI Taxonomy" id="3225"/>
    <lineage>
        <taxon>Eukaryota</taxon>
        <taxon>Viridiplantae</taxon>
        <taxon>Streptophyta</taxon>
        <taxon>Embryophyta</taxon>
        <taxon>Bryophyta</taxon>
        <taxon>Bryophytina</taxon>
        <taxon>Bryopsida</taxon>
        <taxon>Dicranidae</taxon>
        <taxon>Pseudoditrichales</taxon>
        <taxon>Ditrichaceae</taxon>
        <taxon>Ceratodon</taxon>
    </lineage>
</organism>
<dbReference type="SUPFAM" id="SSF51197">
    <property type="entry name" value="Clavaminate synthase-like"/>
    <property type="match status" value="1"/>
</dbReference>
<evidence type="ECO:0000256" key="1">
    <source>
        <dbReference type="ARBA" id="ARBA00022723"/>
    </source>
</evidence>
<dbReference type="EMBL" id="CM026433">
    <property type="protein sequence ID" value="KAG0553630.1"/>
    <property type="molecule type" value="Genomic_DNA"/>
</dbReference>
<dbReference type="InterPro" id="IPR027443">
    <property type="entry name" value="IPNS-like_sf"/>
</dbReference>
<evidence type="ECO:0000256" key="4">
    <source>
        <dbReference type="SAM" id="MobiDB-lite"/>
    </source>
</evidence>
<dbReference type="PANTHER" id="PTHR47990">
    <property type="entry name" value="2-OXOGLUTARATE (2OG) AND FE(II)-DEPENDENT OXYGENASE SUPERFAMILY PROTEIN-RELATED"/>
    <property type="match status" value="1"/>
</dbReference>
<proteinExistence type="inferred from homology"/>
<evidence type="ECO:0000313" key="7">
    <source>
        <dbReference type="Proteomes" id="UP000822688"/>
    </source>
</evidence>
<evidence type="ECO:0000313" key="6">
    <source>
        <dbReference type="EMBL" id="KAG0553630.1"/>
    </source>
</evidence>
<gene>
    <name evidence="6" type="ORF">KC19_12G026800</name>
</gene>
<dbReference type="Gene3D" id="2.60.120.330">
    <property type="entry name" value="B-lactam Antibiotic, Isopenicillin N Synthase, Chain"/>
    <property type="match status" value="1"/>
</dbReference>
<sequence length="374" mass="41702">MATTMAPKVGHGDGEGATSKGTESKALLEMVQLLVAQGVKQVPEKFIQPEHIRRTVHEVGAVCSDMIPVIDMAGLDGDNKDQVMADVAKACEEWGFFQVVNHGVPPVLMQEIQQVSKDFFALSPEEKEVNKIKPGTSVGYGRLFETGKTVANWVDRITIWSYGEQSRAEPCMPPKPERFRQVVDEYSEAVVKLCMRLIETLSTTLGLEPHILGEHINVKTVGLRTSFNYYPPCPQPELVLGIMPHADTSFVTVLQQDETPGLEIEKDGQWILVPPVKDAFVVNIGDLLQIVSNGKYRSVMHRVLVNNTVGRYSFPNFFMPPKETVIQPVKELLSETNPPLYRSLKFAEYISGFYVKPLTGRRLIDSFLLTPSES</sequence>
<protein>
    <recommendedName>
        <fullName evidence="5">Fe2OG dioxygenase domain-containing protein</fullName>
    </recommendedName>
</protein>
<accession>A0A8T0G3F7</accession>
<dbReference type="Proteomes" id="UP000822688">
    <property type="component" value="Chromosome 12"/>
</dbReference>
<dbReference type="PROSITE" id="PS51471">
    <property type="entry name" value="FE2OG_OXY"/>
    <property type="match status" value="1"/>
</dbReference>
<keyword evidence="1 3" id="KW-0479">Metal-binding</keyword>
<keyword evidence="7" id="KW-1185">Reference proteome</keyword>
<dbReference type="InterPro" id="IPR026992">
    <property type="entry name" value="DIOX_N"/>
</dbReference>
<evidence type="ECO:0000259" key="5">
    <source>
        <dbReference type="PROSITE" id="PS51471"/>
    </source>
</evidence>